<sequence length="298" mass="31628">MEQPPRPAHVGMAVVNYHSAPDVAGLLASLPRGDDVRLSVVVVDNSTSAEELARCTVAAREASGLALEVVDAGANLGYAGGNNRAVAHLLALDDPPGVLVVVNPDVRWVAGSLAELAAYCLAHDDAIVSVPTRQDGQMGTGIVRYLPLTGYFRPDAAGSTHRFAYAAGHCFALTADRWRALGGLTEAYFLYCEEIDLALRHRAAQGRLATFDAGAVEHEGGGAINGEASGRSLTSYFHGTRSRVLLHRRFPSLWPSLAPLVVLRTGWAVSLLLTGRVAEGRAVLRALAAGLRDPRPRR</sequence>
<keyword evidence="4" id="KW-0808">Transferase</keyword>
<reference evidence="5 6" key="1">
    <citation type="journal article" date="2023" name="Environ Microbiome">
        <title>A coral-associated actinobacterium mitigates coral bleaching under heat stress.</title>
        <authorList>
            <person name="Li J."/>
            <person name="Zou Y."/>
            <person name="Li Q."/>
            <person name="Zhang J."/>
            <person name="Bourne D.G."/>
            <person name="Lyu Y."/>
            <person name="Liu C."/>
            <person name="Zhang S."/>
        </authorList>
    </citation>
    <scope>NUCLEOTIDE SEQUENCE [LARGE SCALE GENOMIC DNA]</scope>
    <source>
        <strain evidence="5 6">SCSIO 13291</strain>
    </source>
</reference>
<evidence type="ECO:0000256" key="4">
    <source>
        <dbReference type="ARBA" id="ARBA00022679"/>
    </source>
</evidence>
<dbReference type="Gene3D" id="3.90.550.10">
    <property type="entry name" value="Spore Coat Polysaccharide Biosynthesis Protein SpsA, Chain A"/>
    <property type="match status" value="1"/>
</dbReference>
<protein>
    <submittedName>
        <fullName evidence="5">Glycosyltransferase family 2 protein</fullName>
    </submittedName>
</protein>
<comment type="pathway">
    <text evidence="1">Cell wall biogenesis; cell wall polysaccharide biosynthesis.</text>
</comment>
<accession>A0ABZ3CBG6</accession>
<comment type="similarity">
    <text evidence="2">Belongs to the glycosyltransferase 2 family.</text>
</comment>
<evidence type="ECO:0000256" key="3">
    <source>
        <dbReference type="ARBA" id="ARBA00022676"/>
    </source>
</evidence>
<dbReference type="PANTHER" id="PTHR43179:SF12">
    <property type="entry name" value="GALACTOFURANOSYLTRANSFERASE GLFT2"/>
    <property type="match status" value="1"/>
</dbReference>
<dbReference type="RefSeq" id="WP_342372906.1">
    <property type="nucleotide sequence ID" value="NZ_CP115965.1"/>
</dbReference>
<keyword evidence="3" id="KW-0328">Glycosyltransferase</keyword>
<dbReference type="InterPro" id="IPR029044">
    <property type="entry name" value="Nucleotide-diphossugar_trans"/>
</dbReference>
<evidence type="ECO:0000256" key="2">
    <source>
        <dbReference type="ARBA" id="ARBA00006739"/>
    </source>
</evidence>
<evidence type="ECO:0000313" key="6">
    <source>
        <dbReference type="Proteomes" id="UP001434337"/>
    </source>
</evidence>
<dbReference type="Proteomes" id="UP001434337">
    <property type="component" value="Chromosome"/>
</dbReference>
<proteinExistence type="inferred from homology"/>
<keyword evidence="6" id="KW-1185">Reference proteome</keyword>
<name>A0ABZ3CBG6_9ACTN</name>
<organism evidence="5 6">
    <name type="scientific">Propioniciclava soli</name>
    <dbReference type="NCBI Taxonomy" id="2775081"/>
    <lineage>
        <taxon>Bacteria</taxon>
        <taxon>Bacillati</taxon>
        <taxon>Actinomycetota</taxon>
        <taxon>Actinomycetes</taxon>
        <taxon>Propionibacteriales</taxon>
        <taxon>Propionibacteriaceae</taxon>
        <taxon>Propioniciclava</taxon>
    </lineage>
</organism>
<gene>
    <name evidence="5" type="ORF">PCC79_02560</name>
</gene>
<evidence type="ECO:0000256" key="1">
    <source>
        <dbReference type="ARBA" id="ARBA00004776"/>
    </source>
</evidence>
<dbReference type="EMBL" id="CP115965">
    <property type="protein sequence ID" value="WZW99107.1"/>
    <property type="molecule type" value="Genomic_DNA"/>
</dbReference>
<dbReference type="PANTHER" id="PTHR43179">
    <property type="entry name" value="RHAMNOSYLTRANSFERASE WBBL"/>
    <property type="match status" value="1"/>
</dbReference>
<dbReference type="SUPFAM" id="SSF53448">
    <property type="entry name" value="Nucleotide-diphospho-sugar transferases"/>
    <property type="match status" value="1"/>
</dbReference>
<evidence type="ECO:0000313" key="5">
    <source>
        <dbReference type="EMBL" id="WZW99107.1"/>
    </source>
</evidence>